<dbReference type="Pfam" id="PF05008">
    <property type="entry name" value="V-SNARE"/>
    <property type="match status" value="1"/>
</dbReference>
<dbReference type="GO" id="GO:0000139">
    <property type="term" value="C:Golgi membrane"/>
    <property type="evidence" value="ECO:0007669"/>
    <property type="project" value="UniProtKB-SubCell"/>
</dbReference>
<dbReference type="OrthoDB" id="430637at2759"/>
<accession>A0A367XZP4</accession>
<dbReference type="GO" id="GO:0012507">
    <property type="term" value="C:ER to Golgi transport vesicle membrane"/>
    <property type="evidence" value="ECO:0007669"/>
    <property type="project" value="TreeGrafter"/>
</dbReference>
<dbReference type="Gene3D" id="1.20.58.400">
    <property type="entry name" value="t-snare proteins"/>
    <property type="match status" value="1"/>
</dbReference>
<dbReference type="AlphaFoldDB" id="A0A367XZP4"/>
<dbReference type="GO" id="GO:0031201">
    <property type="term" value="C:SNARE complex"/>
    <property type="evidence" value="ECO:0007669"/>
    <property type="project" value="TreeGrafter"/>
</dbReference>
<keyword evidence="3" id="KW-0813">Transport</keyword>
<dbReference type="InterPro" id="IPR027027">
    <property type="entry name" value="GOSR2/Membrin/Bos1"/>
</dbReference>
<proteinExistence type="inferred from homology"/>
<keyword evidence="12" id="KW-1185">Reference proteome</keyword>
<gene>
    <name evidence="11" type="primary">VTI1_0</name>
    <name evidence="11" type="ORF">Cantr_07507</name>
</gene>
<dbReference type="STRING" id="5486.A0A367XZP4"/>
<dbReference type="CDD" id="cd15862">
    <property type="entry name" value="SNARE_Vti1"/>
    <property type="match status" value="1"/>
</dbReference>
<dbReference type="Proteomes" id="UP000253472">
    <property type="component" value="Unassembled WGS sequence"/>
</dbReference>
<dbReference type="GO" id="GO:0031902">
    <property type="term" value="C:late endosome membrane"/>
    <property type="evidence" value="ECO:0007669"/>
    <property type="project" value="TreeGrafter"/>
</dbReference>
<keyword evidence="8 9" id="KW-0472">Membrane</keyword>
<keyword evidence="5" id="KW-0653">Protein transport</keyword>
<evidence type="ECO:0000256" key="1">
    <source>
        <dbReference type="ARBA" id="ARBA00004409"/>
    </source>
</evidence>
<dbReference type="GO" id="GO:0006896">
    <property type="term" value="P:Golgi to vacuole transport"/>
    <property type="evidence" value="ECO:0007669"/>
    <property type="project" value="TreeGrafter"/>
</dbReference>
<dbReference type="GO" id="GO:0042147">
    <property type="term" value="P:retrograde transport, endosome to Golgi"/>
    <property type="evidence" value="ECO:0007669"/>
    <property type="project" value="TreeGrafter"/>
</dbReference>
<evidence type="ECO:0000256" key="7">
    <source>
        <dbReference type="ARBA" id="ARBA00023054"/>
    </source>
</evidence>
<comment type="caution">
    <text evidence="11">The sequence shown here is derived from an EMBL/GenBank/DDBJ whole genome shotgun (WGS) entry which is preliminary data.</text>
</comment>
<dbReference type="GO" id="GO:0005484">
    <property type="term" value="F:SNAP receptor activity"/>
    <property type="evidence" value="ECO:0007669"/>
    <property type="project" value="InterPro"/>
</dbReference>
<dbReference type="EMBL" id="QLNQ01000027">
    <property type="protein sequence ID" value="RCK59106.1"/>
    <property type="molecule type" value="Genomic_DNA"/>
</dbReference>
<keyword evidence="6 9" id="KW-1133">Transmembrane helix</keyword>
<evidence type="ECO:0000256" key="2">
    <source>
        <dbReference type="ARBA" id="ARBA00006108"/>
    </source>
</evidence>
<dbReference type="GO" id="GO:0005829">
    <property type="term" value="C:cytosol"/>
    <property type="evidence" value="ECO:0007669"/>
    <property type="project" value="GOC"/>
</dbReference>
<dbReference type="InterPro" id="IPR010989">
    <property type="entry name" value="SNARE"/>
</dbReference>
<dbReference type="FunFam" id="1.20.5.110:FF:000002">
    <property type="entry name" value="Vesicle transport through interaction with t-SNAREsB"/>
    <property type="match status" value="1"/>
</dbReference>
<sequence length="215" mass="24745">MSESFATYESEFQLSIQEAQSKISQINSVDAEQRKHYLKAIEGLNEESRELLDQMNIEVSNIPSNQRSSYNSKIRQYKSQLDEAHTTYNTLLDTQDKYELFGNKNYANGAESDQRKQLLSNNSSLERSSQRIFDSQRVALETENIGSNILNDLRSQREQISNSRNTLSQADNYIDKSIQTLKVMSRRLTANKFISYGIIAVLILLIFLVLYSKFS</sequence>
<evidence type="ECO:0000256" key="5">
    <source>
        <dbReference type="ARBA" id="ARBA00022927"/>
    </source>
</evidence>
<evidence type="ECO:0000259" key="10">
    <source>
        <dbReference type="SMART" id="SM00397"/>
    </source>
</evidence>
<dbReference type="GO" id="GO:0006891">
    <property type="term" value="P:intra-Golgi vesicle-mediated transport"/>
    <property type="evidence" value="ECO:0007669"/>
    <property type="project" value="TreeGrafter"/>
</dbReference>
<evidence type="ECO:0000313" key="12">
    <source>
        <dbReference type="Proteomes" id="UP000253472"/>
    </source>
</evidence>
<dbReference type="SUPFAM" id="SSF58038">
    <property type="entry name" value="SNARE fusion complex"/>
    <property type="match status" value="1"/>
</dbReference>
<organism evidence="11 12">
    <name type="scientific">Candida viswanathii</name>
    <dbReference type="NCBI Taxonomy" id="5486"/>
    <lineage>
        <taxon>Eukaryota</taxon>
        <taxon>Fungi</taxon>
        <taxon>Dikarya</taxon>
        <taxon>Ascomycota</taxon>
        <taxon>Saccharomycotina</taxon>
        <taxon>Pichiomycetes</taxon>
        <taxon>Debaryomycetaceae</taxon>
        <taxon>Candida/Lodderomyces clade</taxon>
        <taxon>Candida</taxon>
    </lineage>
</organism>
<feature type="transmembrane region" description="Helical" evidence="9">
    <location>
        <begin position="193"/>
        <end position="212"/>
    </location>
</feature>
<name>A0A367XZP4_9ASCO</name>
<dbReference type="GO" id="GO:0016236">
    <property type="term" value="P:macroautophagy"/>
    <property type="evidence" value="ECO:0007669"/>
    <property type="project" value="TreeGrafter"/>
</dbReference>
<dbReference type="InterPro" id="IPR038407">
    <property type="entry name" value="v-SNARE_N_sf"/>
</dbReference>
<evidence type="ECO:0000256" key="6">
    <source>
        <dbReference type="ARBA" id="ARBA00022989"/>
    </source>
</evidence>
<dbReference type="SUPFAM" id="SSF47661">
    <property type="entry name" value="t-snare proteins"/>
    <property type="match status" value="1"/>
</dbReference>
<keyword evidence="4 9" id="KW-0812">Transmembrane</keyword>
<comment type="similarity">
    <text evidence="2">Belongs to the VTI1 family.</text>
</comment>
<dbReference type="PIRSF" id="PIRSF028865">
    <property type="entry name" value="Membrin-2"/>
    <property type="match status" value="1"/>
</dbReference>
<dbReference type="GO" id="GO:0048280">
    <property type="term" value="P:vesicle fusion with Golgi apparatus"/>
    <property type="evidence" value="ECO:0007669"/>
    <property type="project" value="TreeGrafter"/>
</dbReference>
<evidence type="ECO:0000256" key="4">
    <source>
        <dbReference type="ARBA" id="ARBA00022692"/>
    </source>
</evidence>
<dbReference type="GO" id="GO:0005789">
    <property type="term" value="C:endoplasmic reticulum membrane"/>
    <property type="evidence" value="ECO:0007669"/>
    <property type="project" value="TreeGrafter"/>
</dbReference>
<protein>
    <submittedName>
        <fullName evidence="11">t-SNARE VTI1</fullName>
    </submittedName>
</protein>
<dbReference type="GO" id="GO:0006886">
    <property type="term" value="P:intracellular protein transport"/>
    <property type="evidence" value="ECO:0007669"/>
    <property type="project" value="InterPro"/>
</dbReference>
<evidence type="ECO:0000256" key="9">
    <source>
        <dbReference type="SAM" id="Phobius"/>
    </source>
</evidence>
<reference evidence="11 12" key="1">
    <citation type="submission" date="2018-06" db="EMBL/GenBank/DDBJ databases">
        <title>Whole genome sequencing of Candida tropicalis (genome annotated by CSBL at Korea University).</title>
        <authorList>
            <person name="Ahn J."/>
        </authorList>
    </citation>
    <scope>NUCLEOTIDE SEQUENCE [LARGE SCALE GENOMIC DNA]</scope>
    <source>
        <strain evidence="11 12">ATCC 20962</strain>
    </source>
</reference>
<evidence type="ECO:0000256" key="3">
    <source>
        <dbReference type="ARBA" id="ARBA00022448"/>
    </source>
</evidence>
<dbReference type="InterPro" id="IPR000727">
    <property type="entry name" value="T_SNARE_dom"/>
</dbReference>
<keyword evidence="7" id="KW-0175">Coiled coil</keyword>
<evidence type="ECO:0000313" key="11">
    <source>
        <dbReference type="EMBL" id="RCK59106.1"/>
    </source>
</evidence>
<feature type="domain" description="T-SNARE coiled-coil homology" evidence="10">
    <location>
        <begin position="117"/>
        <end position="184"/>
    </location>
</feature>
<evidence type="ECO:0000256" key="8">
    <source>
        <dbReference type="ARBA" id="ARBA00023136"/>
    </source>
</evidence>
<dbReference type="Gene3D" id="1.20.5.110">
    <property type="match status" value="1"/>
</dbReference>
<dbReference type="PANTHER" id="PTHR21230:SF26">
    <property type="entry name" value="VESICLE TRANSPORT THROUGH INTERACTION WITH T-SNARES HOMOLOG 1A"/>
    <property type="match status" value="1"/>
</dbReference>
<dbReference type="InterPro" id="IPR007705">
    <property type="entry name" value="Vesicle_trsprt_v-SNARE_N"/>
</dbReference>
<dbReference type="Pfam" id="PF12352">
    <property type="entry name" value="V-SNARE_C"/>
    <property type="match status" value="1"/>
</dbReference>
<comment type="subcellular location">
    <subcellularLocation>
        <location evidence="1">Golgi apparatus membrane</location>
        <topology evidence="1">Single-pass type IV membrane protein</topology>
    </subcellularLocation>
</comment>
<dbReference type="PANTHER" id="PTHR21230">
    <property type="entry name" value="VESICLE TRANSPORT V-SNARE PROTEIN VTI1-RELATED"/>
    <property type="match status" value="1"/>
</dbReference>
<dbReference type="SMART" id="SM00397">
    <property type="entry name" value="t_SNARE"/>
    <property type="match status" value="1"/>
</dbReference>
<dbReference type="GO" id="GO:0000149">
    <property type="term" value="F:SNARE binding"/>
    <property type="evidence" value="ECO:0007669"/>
    <property type="project" value="TreeGrafter"/>
</dbReference>